<evidence type="ECO:0000313" key="2">
    <source>
        <dbReference type="EMBL" id="OGF18431.1"/>
    </source>
</evidence>
<gene>
    <name evidence="2" type="ORF">A3D54_00430</name>
</gene>
<evidence type="ECO:0000313" key="3">
    <source>
        <dbReference type="Proteomes" id="UP000177691"/>
    </source>
</evidence>
<dbReference type="EMBL" id="MFFU01000045">
    <property type="protein sequence ID" value="OGF18431.1"/>
    <property type="molecule type" value="Genomic_DNA"/>
</dbReference>
<comment type="caution">
    <text evidence="2">The sequence shown here is derived from an EMBL/GenBank/DDBJ whole genome shotgun (WGS) entry which is preliminary data.</text>
</comment>
<evidence type="ECO:0000256" key="1">
    <source>
        <dbReference type="SAM" id="MobiDB-lite"/>
    </source>
</evidence>
<name>A0A1F5RWJ6_9BACT</name>
<feature type="region of interest" description="Disordered" evidence="1">
    <location>
        <begin position="428"/>
        <end position="453"/>
    </location>
</feature>
<dbReference type="Gene3D" id="2.60.40.10">
    <property type="entry name" value="Immunoglobulins"/>
    <property type="match status" value="2"/>
</dbReference>
<accession>A0A1F5RWJ6</accession>
<dbReference type="SUPFAM" id="SSF49265">
    <property type="entry name" value="Fibronectin type III"/>
    <property type="match status" value="1"/>
</dbReference>
<dbReference type="InterPro" id="IPR036116">
    <property type="entry name" value="FN3_sf"/>
</dbReference>
<reference evidence="2 3" key="1">
    <citation type="journal article" date="2016" name="Nat. Commun.">
        <title>Thousands of microbial genomes shed light on interconnected biogeochemical processes in an aquifer system.</title>
        <authorList>
            <person name="Anantharaman K."/>
            <person name="Brown C.T."/>
            <person name="Hug L.A."/>
            <person name="Sharon I."/>
            <person name="Castelle C.J."/>
            <person name="Probst A.J."/>
            <person name="Thomas B.C."/>
            <person name="Singh A."/>
            <person name="Wilkins M.J."/>
            <person name="Karaoz U."/>
            <person name="Brodie E.L."/>
            <person name="Williams K.H."/>
            <person name="Hubbard S.S."/>
            <person name="Banfield J.F."/>
        </authorList>
    </citation>
    <scope>NUCLEOTIDE SEQUENCE [LARGE SCALE GENOMIC DNA]</scope>
</reference>
<proteinExistence type="predicted"/>
<organism evidence="2 3">
    <name type="scientific">Candidatus Falkowbacteria bacterium RIFCSPHIGHO2_02_FULL_45_15</name>
    <dbReference type="NCBI Taxonomy" id="1797987"/>
    <lineage>
        <taxon>Bacteria</taxon>
        <taxon>Candidatus Falkowiibacteriota</taxon>
    </lineage>
</organism>
<dbReference type="Proteomes" id="UP000177691">
    <property type="component" value="Unassembled WGS sequence"/>
</dbReference>
<dbReference type="AlphaFoldDB" id="A0A1F5RWJ6"/>
<dbReference type="InterPro" id="IPR013783">
    <property type="entry name" value="Ig-like_fold"/>
</dbReference>
<evidence type="ECO:0008006" key="4">
    <source>
        <dbReference type="Google" id="ProtNLM"/>
    </source>
</evidence>
<protein>
    <recommendedName>
        <fullName evidence="4">Fibronectin type-III domain-containing protein</fullName>
    </recommendedName>
</protein>
<sequence>MFFLKKSNFILFFSLLAIVATASLLFIINSSPTDTAQAGSEHNVGGWAWADATGWVSFNCTNKACRNVGWQGQFCSTDADCGGQAASCLNDCTITGKNYGVNLDLNTGIFSGYAYSANSGWVSFQETPPETTWRASCQNPGACTGACSACFNNSTGKVYGWANIINLGDNGWIKLSDDSNPLWADKGVKIASDGAFSGWAWHNNDAGSGTGWLSFNCADAGAGGCSGHDYHVQGNIIGQPQAVSVTQALDNKCSGLKVQWDVPVWGAAGFQIIRDGTQITTGAGTCKEWPLAGGVCTDLGLSPGATYQYIVRACNDASCVLYSDSAPANGKTNAVCEVSFGAPASGICPNKINLTWNTPAGTVTSYHVYRCDATAQIAAYCDDNLNYAQAGGDCWDTTNTNCTDEVPLADKSHRFYYKVAGYNSAVPEEGDWSDKTGPDVACPKSPIWEEVKP</sequence>